<sequence>MGETPKRFLYREIAVPPHQLAKPHAISHRGLLKGQWST</sequence>
<dbReference type="EMBL" id="GBXM01099337">
    <property type="protein sequence ID" value="JAH09240.1"/>
    <property type="molecule type" value="Transcribed_RNA"/>
</dbReference>
<accession>A0A0E9PYV9</accession>
<evidence type="ECO:0000313" key="1">
    <source>
        <dbReference type="EMBL" id="JAH09240.1"/>
    </source>
</evidence>
<organism evidence="1">
    <name type="scientific">Anguilla anguilla</name>
    <name type="common">European freshwater eel</name>
    <name type="synonym">Muraena anguilla</name>
    <dbReference type="NCBI Taxonomy" id="7936"/>
    <lineage>
        <taxon>Eukaryota</taxon>
        <taxon>Metazoa</taxon>
        <taxon>Chordata</taxon>
        <taxon>Craniata</taxon>
        <taxon>Vertebrata</taxon>
        <taxon>Euteleostomi</taxon>
        <taxon>Actinopterygii</taxon>
        <taxon>Neopterygii</taxon>
        <taxon>Teleostei</taxon>
        <taxon>Anguilliformes</taxon>
        <taxon>Anguillidae</taxon>
        <taxon>Anguilla</taxon>
    </lineage>
</organism>
<proteinExistence type="predicted"/>
<reference evidence="1" key="1">
    <citation type="submission" date="2014-11" db="EMBL/GenBank/DDBJ databases">
        <authorList>
            <person name="Amaro Gonzalez C."/>
        </authorList>
    </citation>
    <scope>NUCLEOTIDE SEQUENCE</scope>
</reference>
<name>A0A0E9PYV9_ANGAN</name>
<reference evidence="1" key="2">
    <citation type="journal article" date="2015" name="Fish Shellfish Immunol.">
        <title>Early steps in the European eel (Anguilla anguilla)-Vibrio vulnificus interaction in the gills: Role of the RtxA13 toxin.</title>
        <authorList>
            <person name="Callol A."/>
            <person name="Pajuelo D."/>
            <person name="Ebbesson L."/>
            <person name="Teles M."/>
            <person name="MacKenzie S."/>
            <person name="Amaro C."/>
        </authorList>
    </citation>
    <scope>NUCLEOTIDE SEQUENCE</scope>
</reference>
<protein>
    <submittedName>
        <fullName evidence="1">Uncharacterized protein</fullName>
    </submittedName>
</protein>
<dbReference type="AlphaFoldDB" id="A0A0E9PYV9"/>